<dbReference type="RefSeq" id="WP_247418698.1">
    <property type="nucleotide sequence ID" value="NZ_JALLGW010000002.1"/>
</dbReference>
<comment type="caution">
    <text evidence="1">The sequence shown here is derived from an EMBL/GenBank/DDBJ whole genome shotgun (WGS) entry which is preliminary data.</text>
</comment>
<accession>A0ABD5RI35</accession>
<dbReference type="EMBL" id="JBHSQH010000001">
    <property type="protein sequence ID" value="MFC5970065.1"/>
    <property type="molecule type" value="Genomic_DNA"/>
</dbReference>
<sequence>MSTNNHLRSPILRVQRARLGVFKPGNDSEAFSDADITVADADLEQVNITERIQARKDSAKLLIGNDEGQYTDEITPGDRLVFTAETPANQQRPYNTGVYNEGSYGNSQSLWTGVARSMTLERSSVQDATLSVESQDWAFGICSFRRVYDAFENVPICVPESDPNADIAIVNTLLRRKAPEVDRSLLADVGTTTDQFSNGQNLLDLLGDLAAKADAVMFARGQALGFVPLSDLTPVSAIGPTDSTTHKVRINDDELANVIRVDGGRNFAVDDAQETVDSYQTVTESNRMLHRISTRKSSVARLELWTRADRSGDADGVVVRLQKDDGGSPVAIDDTESDITDPKQQSAEFLDDDGWTTFRMSEHTLPEPNPWLIIESDGETGQEIGVNVSGTPAYRAYFPYPISIRVDEPGSEGEYATREDRIKDDGLQTFQAARDIGEADLRHRDEPRRELQFGARSVAAHTLRPGEVFDAQFSREGAVGDHIVKQRDVSYSGSTLTTDLTAQETRTL</sequence>
<keyword evidence="2" id="KW-1185">Reference proteome</keyword>
<reference evidence="1 2" key="1">
    <citation type="journal article" date="2019" name="Int. J. Syst. Evol. Microbiol.">
        <title>The Global Catalogue of Microorganisms (GCM) 10K type strain sequencing project: providing services to taxonomists for standard genome sequencing and annotation.</title>
        <authorList>
            <consortium name="The Broad Institute Genomics Platform"/>
            <consortium name="The Broad Institute Genome Sequencing Center for Infectious Disease"/>
            <person name="Wu L."/>
            <person name="Ma J."/>
        </authorList>
    </citation>
    <scope>NUCLEOTIDE SEQUENCE [LARGE SCALE GENOMIC DNA]</scope>
    <source>
        <strain evidence="1 2">CGMCC 1.12543</strain>
    </source>
</reference>
<name>A0ABD5RI35_9EURY</name>
<dbReference type="Proteomes" id="UP001596099">
    <property type="component" value="Unassembled WGS sequence"/>
</dbReference>
<protein>
    <submittedName>
        <fullName evidence="1">Uncharacterized protein</fullName>
    </submittedName>
</protein>
<evidence type="ECO:0000313" key="1">
    <source>
        <dbReference type="EMBL" id="MFC5970065.1"/>
    </source>
</evidence>
<organism evidence="1 2">
    <name type="scientific">Halomarina salina</name>
    <dbReference type="NCBI Taxonomy" id="1872699"/>
    <lineage>
        <taxon>Archaea</taxon>
        <taxon>Methanobacteriati</taxon>
        <taxon>Methanobacteriota</taxon>
        <taxon>Stenosarchaea group</taxon>
        <taxon>Halobacteria</taxon>
        <taxon>Halobacteriales</taxon>
        <taxon>Natronomonadaceae</taxon>
        <taxon>Halomarina</taxon>
    </lineage>
</organism>
<dbReference type="AlphaFoldDB" id="A0ABD5RI35"/>
<gene>
    <name evidence="1" type="ORF">ACFPYI_01855</name>
</gene>
<evidence type="ECO:0000313" key="2">
    <source>
        <dbReference type="Proteomes" id="UP001596099"/>
    </source>
</evidence>
<proteinExistence type="predicted"/>